<dbReference type="RefSeq" id="WP_261401924.1">
    <property type="nucleotide sequence ID" value="NZ_CP081869.1"/>
</dbReference>
<evidence type="ECO:0000256" key="7">
    <source>
        <dbReference type="ARBA" id="ARBA00022989"/>
    </source>
</evidence>
<keyword evidence="5 9" id="KW-0997">Cell inner membrane</keyword>
<dbReference type="FunFam" id="3.30.70.1430:FF:000001">
    <property type="entry name" value="Efflux pump membrane transporter"/>
    <property type="match status" value="1"/>
</dbReference>
<dbReference type="GO" id="GO:0042910">
    <property type="term" value="F:xenobiotic transmembrane transporter activity"/>
    <property type="evidence" value="ECO:0007669"/>
    <property type="project" value="TreeGrafter"/>
</dbReference>
<keyword evidence="8 9" id="KW-0472">Membrane</keyword>
<dbReference type="Gene3D" id="3.30.2090.10">
    <property type="entry name" value="Multidrug efflux transporter AcrB TolC docking domain, DN and DC subdomains"/>
    <property type="match status" value="2"/>
</dbReference>
<dbReference type="Gene3D" id="3.30.70.1320">
    <property type="entry name" value="Multidrug efflux transporter AcrB pore domain like"/>
    <property type="match status" value="1"/>
</dbReference>
<accession>A0A9E6R6N6</accession>
<dbReference type="KEGG" id="cmet:K6K41_18775"/>
<feature type="transmembrane region" description="Helical" evidence="9">
    <location>
        <begin position="925"/>
        <end position="949"/>
    </location>
</feature>
<feature type="transmembrane region" description="Helical" evidence="9">
    <location>
        <begin position="895"/>
        <end position="919"/>
    </location>
</feature>
<feature type="transmembrane region" description="Helical" evidence="9">
    <location>
        <begin position="369"/>
        <end position="393"/>
    </location>
</feature>
<keyword evidence="6 9" id="KW-0812">Transmembrane</keyword>
<evidence type="ECO:0000313" key="10">
    <source>
        <dbReference type="EMBL" id="QZN98933.1"/>
    </source>
</evidence>
<dbReference type="Proteomes" id="UP000825701">
    <property type="component" value="Chromosome"/>
</dbReference>
<evidence type="ECO:0000256" key="3">
    <source>
        <dbReference type="ARBA" id="ARBA00022448"/>
    </source>
</evidence>
<dbReference type="PANTHER" id="PTHR32063">
    <property type="match status" value="1"/>
</dbReference>
<evidence type="ECO:0000256" key="9">
    <source>
        <dbReference type="RuleBase" id="RU364070"/>
    </source>
</evidence>
<dbReference type="Pfam" id="PF00873">
    <property type="entry name" value="ACR_tran"/>
    <property type="match status" value="1"/>
</dbReference>
<feature type="transmembrane region" description="Helical" evidence="9">
    <location>
        <begin position="538"/>
        <end position="555"/>
    </location>
</feature>
<dbReference type="Gene3D" id="3.30.70.1430">
    <property type="entry name" value="Multidrug efflux transporter AcrB pore domain"/>
    <property type="match status" value="2"/>
</dbReference>
<comment type="similarity">
    <text evidence="2 9">Belongs to the resistance-nodulation-cell division (RND) (TC 2.A.6) family.</text>
</comment>
<dbReference type="InterPro" id="IPR027463">
    <property type="entry name" value="AcrB_DN_DC_subdom"/>
</dbReference>
<organism evidence="10 11">
    <name type="scientific">Chenggangzhangella methanolivorans</name>
    <dbReference type="NCBI Taxonomy" id="1437009"/>
    <lineage>
        <taxon>Bacteria</taxon>
        <taxon>Pseudomonadati</taxon>
        <taxon>Pseudomonadota</taxon>
        <taxon>Alphaproteobacteria</taxon>
        <taxon>Hyphomicrobiales</taxon>
        <taxon>Methylopilaceae</taxon>
        <taxon>Chenggangzhangella</taxon>
    </lineage>
</organism>
<dbReference type="NCBIfam" id="TIGR00915">
    <property type="entry name" value="2A0602"/>
    <property type="match status" value="1"/>
</dbReference>
<evidence type="ECO:0000313" key="11">
    <source>
        <dbReference type="Proteomes" id="UP000825701"/>
    </source>
</evidence>
<dbReference type="SUPFAM" id="SSF82866">
    <property type="entry name" value="Multidrug efflux transporter AcrB transmembrane domain"/>
    <property type="match status" value="2"/>
</dbReference>
<evidence type="ECO:0000256" key="1">
    <source>
        <dbReference type="ARBA" id="ARBA00004429"/>
    </source>
</evidence>
<evidence type="ECO:0000256" key="5">
    <source>
        <dbReference type="ARBA" id="ARBA00022519"/>
    </source>
</evidence>
<comment type="subcellular location">
    <subcellularLocation>
        <location evidence="1 9">Cell inner membrane</location>
        <topology evidence="1 9">Multi-pass membrane protein</topology>
    </subcellularLocation>
</comment>
<reference evidence="10" key="1">
    <citation type="submission" date="2021-08" db="EMBL/GenBank/DDBJ databases">
        <authorList>
            <person name="Zhang H."/>
            <person name="Xu M."/>
            <person name="Yu Z."/>
            <person name="Yang L."/>
            <person name="Cai Y."/>
        </authorList>
    </citation>
    <scope>NUCLEOTIDE SEQUENCE</scope>
    <source>
        <strain evidence="10">CHL1</strain>
    </source>
</reference>
<evidence type="ECO:0000256" key="8">
    <source>
        <dbReference type="ARBA" id="ARBA00023136"/>
    </source>
</evidence>
<dbReference type="Gene3D" id="3.30.70.1440">
    <property type="entry name" value="Multidrug efflux transporter AcrB pore domain"/>
    <property type="match status" value="1"/>
</dbReference>
<keyword evidence="11" id="KW-1185">Reference proteome</keyword>
<dbReference type="EMBL" id="CP081869">
    <property type="protein sequence ID" value="QZN98933.1"/>
    <property type="molecule type" value="Genomic_DNA"/>
</dbReference>
<dbReference type="GO" id="GO:0009636">
    <property type="term" value="P:response to toxic substance"/>
    <property type="evidence" value="ECO:0007669"/>
    <property type="project" value="UniProtKB-ARBA"/>
</dbReference>
<keyword evidence="7 9" id="KW-1133">Transmembrane helix</keyword>
<dbReference type="PRINTS" id="PR00702">
    <property type="entry name" value="ACRIFLAVINRP"/>
</dbReference>
<proteinExistence type="inferred from homology"/>
<feature type="transmembrane region" description="Helical" evidence="9">
    <location>
        <begin position="472"/>
        <end position="490"/>
    </location>
</feature>
<keyword evidence="4" id="KW-1003">Cell membrane</keyword>
<feature type="transmembrane region" description="Helical" evidence="9">
    <location>
        <begin position="343"/>
        <end position="362"/>
    </location>
</feature>
<feature type="transmembrane region" description="Helical" evidence="9">
    <location>
        <begin position="1003"/>
        <end position="1029"/>
    </location>
</feature>
<evidence type="ECO:0000256" key="6">
    <source>
        <dbReference type="ARBA" id="ARBA00022692"/>
    </source>
</evidence>
<evidence type="ECO:0000256" key="2">
    <source>
        <dbReference type="ARBA" id="ARBA00010942"/>
    </source>
</evidence>
<dbReference type="AlphaFoldDB" id="A0A9E6R6N6"/>
<sequence>MFAKFFIERPVLANVIALLTILIGAIAFLKLPVAQYPDVTPPTVQVTARYPGASAKTLVDTVALPIERQVNGAPGMLYMQSTNASDGAYTLTVTFEIGTDADKAETLVKSRVDAATAQLPSAVQTQGVNVRKRSTAILAFVTLSSEDPAKDSLFLSNYASINLRDPIARVPGVGDVSVFGAGEYAMRVWLDPDRLQARGLKPSDVVSAIQASSQTVPGGQVGMPPAPTGQGFQTVIDVSGRLDQVGQFEDVIVKSNAEDGSTTRVRDVARVELGSKTYAQVFRMNGRPSAALAISQLPEANALETADRVEARMAELSKSFPPGLTYEIPFNTSAFVDAAVRDVYKTLIEACVIVFVVILLFLQDLRAVLVPATTVPVTIIGAFAAMAALGFTINMSTLFALVLAIGIVVDDAIVIVEGAARHLEKGLPGPQAAEKAMDELFGPIMGVTLVLIAVFLPAAFLPGLTGQLYQQFALVIAATAIISAINAVTLKPVQAALWMRPPKPLARRNLAFRLFDRGFSTFEGGYVRLLERALRVKYLVAAAAVAILALGVAGLNRVPAGFLPIEDQGYLIAAVQLPAGASLERTDKALADVDARLKGQPGVANVITVAGVSPFDGNASLPNAGVAYVMLTPWDERGENEDLLPLFQGISKTLSALPDGLAVVVPPPSIQGVGNTGGFTMMVELTDGSSDFGRLSEVARAIANRALADGRLQAAQVTSNFDAPQLGVSIDRAKAVRLGVSVNDAFEALSGYLGSAYVNQFTQFGQVFQVYVQAEGSLRGLSEAVSRLKVPNASGDSVPLSALASVKETTGPSLISLYNLRPAATIVGRPQADVSSGEALTMLDRAAAETLPAGTAAEWTGVSYQERLAGGQVYVAFGLALLLVYFVLAGQYGSWIAPMPVIVSAPLALCGTVATLLALGLQNTLYTQIGLVLLIALAAKNAILIVEYARELRAKEGRPLVEAALTAGRLRFRPILMTSIAFILGMIPLVLADGAGANASKSIGVSVVSGMAVSTALSVFVVPALFVIFQQIEERLAARKPSPAQAREA</sequence>
<dbReference type="SUPFAM" id="SSF82693">
    <property type="entry name" value="Multidrug efflux transporter AcrB pore domain, PN1, PN2, PC1 and PC2 subdomains"/>
    <property type="match status" value="3"/>
</dbReference>
<evidence type="ECO:0000256" key="4">
    <source>
        <dbReference type="ARBA" id="ARBA00022475"/>
    </source>
</evidence>
<keyword evidence="3 9" id="KW-0813">Transport</keyword>
<feature type="transmembrane region" description="Helical" evidence="9">
    <location>
        <begin position="970"/>
        <end position="991"/>
    </location>
</feature>
<feature type="transmembrane region" description="Helical" evidence="9">
    <location>
        <begin position="440"/>
        <end position="460"/>
    </location>
</feature>
<protein>
    <recommendedName>
        <fullName evidence="9">Efflux pump membrane transporter</fullName>
    </recommendedName>
</protein>
<feature type="transmembrane region" description="Helical" evidence="9">
    <location>
        <begin position="399"/>
        <end position="420"/>
    </location>
</feature>
<name>A0A9E6R6N6_9HYPH</name>
<dbReference type="SUPFAM" id="SSF82714">
    <property type="entry name" value="Multidrug efflux transporter AcrB TolC docking domain, DN and DC subdomains"/>
    <property type="match status" value="2"/>
</dbReference>
<gene>
    <name evidence="10" type="ORF">K6K41_18775</name>
</gene>
<dbReference type="InterPro" id="IPR004764">
    <property type="entry name" value="MdtF-like"/>
</dbReference>
<dbReference type="GO" id="GO:0015562">
    <property type="term" value="F:efflux transmembrane transporter activity"/>
    <property type="evidence" value="ECO:0007669"/>
    <property type="project" value="InterPro"/>
</dbReference>
<dbReference type="PANTHER" id="PTHR32063:SF13">
    <property type="entry name" value="MULTIDRUG EFFLUX PUMP SUBUNIT ACRB-RELATED"/>
    <property type="match status" value="1"/>
</dbReference>
<feature type="transmembrane region" description="Helical" evidence="9">
    <location>
        <begin position="871"/>
        <end position="888"/>
    </location>
</feature>
<dbReference type="InterPro" id="IPR001036">
    <property type="entry name" value="Acrflvin-R"/>
</dbReference>
<feature type="transmembrane region" description="Helical" evidence="9">
    <location>
        <begin position="12"/>
        <end position="33"/>
    </location>
</feature>
<dbReference type="GO" id="GO:0005886">
    <property type="term" value="C:plasma membrane"/>
    <property type="evidence" value="ECO:0007669"/>
    <property type="project" value="UniProtKB-SubCell"/>
</dbReference>
<dbReference type="Gene3D" id="1.20.1640.10">
    <property type="entry name" value="Multidrug efflux transporter AcrB transmembrane domain"/>
    <property type="match status" value="2"/>
</dbReference>